<organism evidence="4">
    <name type="scientific">Pyramimonas obovata</name>
    <dbReference type="NCBI Taxonomy" id="1411642"/>
    <lineage>
        <taxon>Eukaryota</taxon>
        <taxon>Viridiplantae</taxon>
        <taxon>Chlorophyta</taxon>
        <taxon>Pyramimonadophyceae</taxon>
        <taxon>Pyramimonadales</taxon>
        <taxon>Pyramimonadaceae</taxon>
        <taxon>Pyramimonas</taxon>
        <taxon>Pyramimonas incertae sedis</taxon>
    </lineage>
</organism>
<keyword evidence="2" id="KW-0812">Transmembrane</keyword>
<dbReference type="InterPro" id="IPR052085">
    <property type="entry name" value="WD-SAM-U-box"/>
</dbReference>
<dbReference type="SMART" id="SM00504">
    <property type="entry name" value="Ubox"/>
    <property type="match status" value="1"/>
</dbReference>
<feature type="domain" description="U-box" evidence="3">
    <location>
        <begin position="58"/>
        <end position="134"/>
    </location>
</feature>
<dbReference type="SUPFAM" id="SSF57850">
    <property type="entry name" value="RING/U-box"/>
    <property type="match status" value="1"/>
</dbReference>
<dbReference type="Gene3D" id="3.30.40.10">
    <property type="entry name" value="Zinc/RING finger domain, C3HC4 (zinc finger)"/>
    <property type="match status" value="1"/>
</dbReference>
<feature type="transmembrane region" description="Helical" evidence="2">
    <location>
        <begin position="188"/>
        <end position="206"/>
    </location>
</feature>
<dbReference type="GO" id="GO:0016567">
    <property type="term" value="P:protein ubiquitination"/>
    <property type="evidence" value="ECO:0007669"/>
    <property type="project" value="UniProtKB-UniPathway"/>
</dbReference>
<evidence type="ECO:0000259" key="3">
    <source>
        <dbReference type="PROSITE" id="PS51698"/>
    </source>
</evidence>
<sequence>MLLLKQRCKLPGRKHVGKKSHRKAGATQGGTTGGVASAVAVGTMAALSWLTRRGKKGEPPAFMRCPVTHELMEDPVVVCTTGQTYERSAVETWFNNHRPPTDPATNVVLTDTRTVPNWALREAINEWRSQHGIEVLPPPASQPTLPSGAQPTSRGRRQLESILAKLLPIMVVLLAAVCGRYVALVWGANITGPVYVIVLLAVFWALEMDNRLRHPRPLAHFVPPGPHW</sequence>
<dbReference type="GO" id="GO:0004842">
    <property type="term" value="F:ubiquitin-protein transferase activity"/>
    <property type="evidence" value="ECO:0007669"/>
    <property type="project" value="InterPro"/>
</dbReference>
<protein>
    <recommendedName>
        <fullName evidence="3">U-box domain-containing protein</fullName>
    </recommendedName>
</protein>
<accession>A0A7S0N2B4</accession>
<feature type="transmembrane region" description="Helical" evidence="2">
    <location>
        <begin position="162"/>
        <end position="182"/>
    </location>
</feature>
<dbReference type="InterPro" id="IPR003613">
    <property type="entry name" value="Ubox_domain"/>
</dbReference>
<feature type="compositionally biased region" description="Basic residues" evidence="1">
    <location>
        <begin position="12"/>
        <end position="24"/>
    </location>
</feature>
<evidence type="ECO:0000313" key="4">
    <source>
        <dbReference type="EMBL" id="CAD8658117.1"/>
    </source>
</evidence>
<feature type="region of interest" description="Disordered" evidence="1">
    <location>
        <begin position="12"/>
        <end position="32"/>
    </location>
</feature>
<name>A0A7S0N2B4_9CHLO</name>
<evidence type="ECO:0000256" key="2">
    <source>
        <dbReference type="SAM" id="Phobius"/>
    </source>
</evidence>
<evidence type="ECO:0000256" key="1">
    <source>
        <dbReference type="SAM" id="MobiDB-lite"/>
    </source>
</evidence>
<dbReference type="InterPro" id="IPR013083">
    <property type="entry name" value="Znf_RING/FYVE/PHD"/>
</dbReference>
<gene>
    <name evidence="4" type="ORF">POBO1169_LOCUS5248</name>
</gene>
<dbReference type="PANTHER" id="PTHR46573:SF1">
    <property type="entry name" value="WD REPEAT, SAM AND U-BOX DOMAIN-CONTAINING PROTEIN 1"/>
    <property type="match status" value="1"/>
</dbReference>
<dbReference type="PROSITE" id="PS51698">
    <property type="entry name" value="U_BOX"/>
    <property type="match status" value="1"/>
</dbReference>
<dbReference type="Pfam" id="PF04564">
    <property type="entry name" value="U-box"/>
    <property type="match status" value="1"/>
</dbReference>
<dbReference type="EMBL" id="HBFA01009990">
    <property type="protein sequence ID" value="CAD8658117.1"/>
    <property type="molecule type" value="Transcribed_RNA"/>
</dbReference>
<dbReference type="PANTHER" id="PTHR46573">
    <property type="entry name" value="WD REPEAT, SAM AND U-BOX DOMAIN-CONTAINING PROTEIN 1"/>
    <property type="match status" value="1"/>
</dbReference>
<keyword evidence="2" id="KW-0472">Membrane</keyword>
<dbReference type="UniPathway" id="UPA00143"/>
<reference evidence="4" key="1">
    <citation type="submission" date="2021-01" db="EMBL/GenBank/DDBJ databases">
        <authorList>
            <person name="Corre E."/>
            <person name="Pelletier E."/>
            <person name="Niang G."/>
            <person name="Scheremetjew M."/>
            <person name="Finn R."/>
            <person name="Kale V."/>
            <person name="Holt S."/>
            <person name="Cochrane G."/>
            <person name="Meng A."/>
            <person name="Brown T."/>
            <person name="Cohen L."/>
        </authorList>
    </citation>
    <scope>NUCLEOTIDE SEQUENCE</scope>
    <source>
        <strain evidence="4">CCMP722</strain>
    </source>
</reference>
<proteinExistence type="predicted"/>
<dbReference type="CDD" id="cd16655">
    <property type="entry name" value="RING-Ubox_WDSUB1-like"/>
    <property type="match status" value="1"/>
</dbReference>
<keyword evidence="2" id="KW-1133">Transmembrane helix</keyword>
<dbReference type="AlphaFoldDB" id="A0A7S0N2B4"/>